<dbReference type="InterPro" id="IPR001608">
    <property type="entry name" value="Ala_racemase_N"/>
</dbReference>
<dbReference type="GO" id="GO:0008721">
    <property type="term" value="F:D-serine ammonia-lyase activity"/>
    <property type="evidence" value="ECO:0007669"/>
    <property type="project" value="TreeGrafter"/>
</dbReference>
<keyword evidence="2" id="KW-0413">Isomerase</keyword>
<proteinExistence type="predicted"/>
<organism evidence="3">
    <name type="scientific">Thermocrispum agreste</name>
    <dbReference type="NCBI Taxonomy" id="37925"/>
    <lineage>
        <taxon>Bacteria</taxon>
        <taxon>Bacillati</taxon>
        <taxon>Actinomycetota</taxon>
        <taxon>Actinomycetes</taxon>
        <taxon>Pseudonocardiales</taxon>
        <taxon>Pseudonocardiaceae</taxon>
        <taxon>Thermocrispum</taxon>
    </lineage>
</organism>
<evidence type="ECO:0000259" key="1">
    <source>
        <dbReference type="Pfam" id="PF01168"/>
    </source>
</evidence>
<dbReference type="PANTHER" id="PTHR28004:SF2">
    <property type="entry name" value="D-SERINE DEHYDRATASE"/>
    <property type="match status" value="1"/>
</dbReference>
<accession>A0A2W4JQE2</accession>
<dbReference type="Gene3D" id="3.20.20.10">
    <property type="entry name" value="Alanine racemase"/>
    <property type="match status" value="1"/>
</dbReference>
<name>A0A2W4JQE2_9PSEU</name>
<dbReference type="EMBL" id="QGUI02000100">
    <property type="protein sequence ID" value="MFO7192460.1"/>
    <property type="molecule type" value="Genomic_DNA"/>
</dbReference>
<dbReference type="Proteomes" id="UP000249324">
    <property type="component" value="Unassembled WGS sequence"/>
</dbReference>
<dbReference type="GO" id="GO:0008784">
    <property type="term" value="F:alanine racemase activity"/>
    <property type="evidence" value="ECO:0007669"/>
    <property type="project" value="UniProtKB-EC"/>
</dbReference>
<dbReference type="SUPFAM" id="SSF51419">
    <property type="entry name" value="PLP-binding barrel"/>
    <property type="match status" value="1"/>
</dbReference>
<dbReference type="InterPro" id="IPR029066">
    <property type="entry name" value="PLP-binding_barrel"/>
</dbReference>
<evidence type="ECO:0000313" key="3">
    <source>
        <dbReference type="EMBL" id="PZN00559.1"/>
    </source>
</evidence>
<dbReference type="STRING" id="1111738.GCA_000427905_00874"/>
<protein>
    <submittedName>
        <fullName evidence="3">Alanine racemase</fullName>
        <ecNumber evidence="2">5.1.1.1</ecNumber>
    </submittedName>
</protein>
<dbReference type="InterPro" id="IPR051466">
    <property type="entry name" value="D-amino_acid_metab_enzyme"/>
</dbReference>
<reference evidence="2" key="4">
    <citation type="submission" date="2023-08" db="EMBL/GenBank/DDBJ databases">
        <authorList>
            <person name="Guima S.E.S."/>
            <person name="Martins L.F."/>
            <person name="Silva A.M."/>
            <person name="Setubal J.C."/>
        </authorList>
    </citation>
    <scope>NUCLEOTIDE SEQUENCE</scope>
    <source>
        <strain evidence="2">ZC4RG45</strain>
    </source>
</reference>
<evidence type="ECO:0000313" key="2">
    <source>
        <dbReference type="EMBL" id="MFO7192460.1"/>
    </source>
</evidence>
<reference evidence="3" key="1">
    <citation type="submission" date="2018-05" db="EMBL/GenBank/DDBJ databases">
        <authorList>
            <person name="Lanie J.A."/>
            <person name="Ng W.-L."/>
            <person name="Kazmierczak K.M."/>
            <person name="Andrzejewski T.M."/>
            <person name="Davidsen T.M."/>
            <person name="Wayne K.J."/>
            <person name="Tettelin H."/>
            <person name="Glass J.I."/>
            <person name="Rusch D."/>
            <person name="Podicherti R."/>
            <person name="Tsui H.-C.T."/>
            <person name="Winkler M.E."/>
        </authorList>
    </citation>
    <scope>NUCLEOTIDE SEQUENCE</scope>
    <source>
        <strain evidence="3">ZC4RG45</strain>
    </source>
</reference>
<dbReference type="EMBL" id="QGUI01000082">
    <property type="protein sequence ID" value="PZN00559.1"/>
    <property type="molecule type" value="Genomic_DNA"/>
</dbReference>
<dbReference type="GO" id="GO:0036088">
    <property type="term" value="P:D-serine catabolic process"/>
    <property type="evidence" value="ECO:0007669"/>
    <property type="project" value="TreeGrafter"/>
</dbReference>
<comment type="caution">
    <text evidence="3">The sequence shown here is derived from an EMBL/GenBank/DDBJ whole genome shotgun (WGS) entry which is preliminary data.</text>
</comment>
<evidence type="ECO:0000313" key="4">
    <source>
        <dbReference type="Proteomes" id="UP000249324"/>
    </source>
</evidence>
<reference evidence="2 4" key="3">
    <citation type="journal article" date="2021" name="BMC Genomics">
        <title>Genome-resolved metagenome and metatranscriptome analyses of thermophilic composting reveal key bacterial players and their metabolic interactions.</title>
        <authorList>
            <person name="Braga L.P.P."/>
            <person name="Pereira R.V."/>
            <person name="Martins L.F."/>
            <person name="Moura L.M.S."/>
            <person name="Sanchez F.B."/>
            <person name="Patane J.S.L."/>
            <person name="da Silva A.M."/>
            <person name="Setubal J.C."/>
        </authorList>
    </citation>
    <scope>NUCLEOTIDE SEQUENCE [LARGE SCALE GENOMIC DNA]</scope>
    <source>
        <strain evidence="2">ZC4RG45</strain>
    </source>
</reference>
<dbReference type="AlphaFoldDB" id="A0A2W4JQE2"/>
<reference evidence="2" key="2">
    <citation type="submission" date="2018-05" db="EMBL/GenBank/DDBJ databases">
        <authorList>
            <person name="Moura L."/>
            <person name="Setubal J.C."/>
        </authorList>
    </citation>
    <scope>NUCLEOTIDE SEQUENCE</scope>
    <source>
        <strain evidence="2">ZC4RG45</strain>
    </source>
</reference>
<dbReference type="EC" id="5.1.1.1" evidence="2"/>
<feature type="domain" description="Alanine racemase N-terminal" evidence="1">
    <location>
        <begin position="35"/>
        <end position="214"/>
    </location>
</feature>
<dbReference type="PANTHER" id="PTHR28004">
    <property type="entry name" value="ZGC:162816-RELATED"/>
    <property type="match status" value="1"/>
</dbReference>
<gene>
    <name evidence="2" type="ORF">DIU77_009495</name>
    <name evidence="3" type="ORF">DIU77_03470</name>
</gene>
<dbReference type="Pfam" id="PF01168">
    <property type="entry name" value="Ala_racemase_N"/>
    <property type="match status" value="1"/>
</dbReference>
<sequence>MVSPPTSAAQVSDRSALRRAYDAATAAVEAPLAIVDLRAFDDNLATLAARAHGRPIRVASKSVRCRFLLDRALSHPATEGVMAYSLAEALWLHRNAVSDDILVGYPTVDAAALRALAASPEACSAITLMVDSTDHLDLIENVLGRNHPPLRVCIELDVSWRPLPGVHIGTRRSPVFTAVQAAALARAVVARDGFQLVGLMGYEGQIAGVGDKAGNPMKSALMRSIQRRSAAELTERRGAAVRAVRAVADLEFVNGGGTGSLETTTADPSVTEVTAGSGLIGPTLFDQYSRFRPQPAVVFALPVVRKPAPDVATLFAGGYIASGPPGPDRQPAPYLPDGLKLTALEGAGEVQTPVVGSAARQLAVGDRVWMRHAKAGELAERFDAYHVVVGDKVEEVVPTYRGEGVNFG</sequence>